<proteinExistence type="predicted"/>
<evidence type="ECO:0000313" key="2">
    <source>
        <dbReference type="Proteomes" id="UP001054837"/>
    </source>
</evidence>
<dbReference type="EMBL" id="BPLQ01006393">
    <property type="protein sequence ID" value="GIY22048.1"/>
    <property type="molecule type" value="Genomic_DNA"/>
</dbReference>
<name>A0AAV4RJD9_9ARAC</name>
<keyword evidence="2" id="KW-1185">Reference proteome</keyword>
<evidence type="ECO:0000313" key="1">
    <source>
        <dbReference type="EMBL" id="GIY22048.1"/>
    </source>
</evidence>
<comment type="caution">
    <text evidence="1">The sequence shown here is derived from an EMBL/GenBank/DDBJ whole genome shotgun (WGS) entry which is preliminary data.</text>
</comment>
<reference evidence="1 2" key="1">
    <citation type="submission" date="2021-06" db="EMBL/GenBank/DDBJ databases">
        <title>Caerostris darwini draft genome.</title>
        <authorList>
            <person name="Kono N."/>
            <person name="Arakawa K."/>
        </authorList>
    </citation>
    <scope>NUCLEOTIDE SEQUENCE [LARGE SCALE GENOMIC DNA]</scope>
</reference>
<dbReference type="AlphaFoldDB" id="A0AAV4RJD9"/>
<accession>A0AAV4RJD9</accession>
<dbReference type="Proteomes" id="UP001054837">
    <property type="component" value="Unassembled WGS sequence"/>
</dbReference>
<gene>
    <name evidence="1" type="ORF">CDAR_546341</name>
</gene>
<organism evidence="1 2">
    <name type="scientific">Caerostris darwini</name>
    <dbReference type="NCBI Taxonomy" id="1538125"/>
    <lineage>
        <taxon>Eukaryota</taxon>
        <taxon>Metazoa</taxon>
        <taxon>Ecdysozoa</taxon>
        <taxon>Arthropoda</taxon>
        <taxon>Chelicerata</taxon>
        <taxon>Arachnida</taxon>
        <taxon>Araneae</taxon>
        <taxon>Araneomorphae</taxon>
        <taxon>Entelegynae</taxon>
        <taxon>Araneoidea</taxon>
        <taxon>Araneidae</taxon>
        <taxon>Caerostris</taxon>
    </lineage>
</organism>
<sequence>MTPRFKNSCGFMDFLSDILIMSLSTEKLRSIPSTFWKRIESYISAHKKIGRMNDGKERTTEKKERVREEWQQHNLNKPVPEKGAVLTTPIRKNGKNVPTESGNVIMPGEALFSLFVIQQPHTTFSGW</sequence>
<protein>
    <submittedName>
        <fullName evidence="1">Uncharacterized protein</fullName>
    </submittedName>
</protein>